<keyword evidence="3" id="KW-1185">Reference proteome</keyword>
<dbReference type="KEGG" id="hni:W911_01270"/>
<evidence type="ECO:0000313" key="2">
    <source>
        <dbReference type="EMBL" id="AHB49823.1"/>
    </source>
</evidence>
<proteinExistence type="predicted"/>
<organism evidence="2 3">
    <name type="scientific">Hyphomicrobium nitrativorans NL23</name>
    <dbReference type="NCBI Taxonomy" id="1029756"/>
    <lineage>
        <taxon>Bacteria</taxon>
        <taxon>Pseudomonadati</taxon>
        <taxon>Pseudomonadota</taxon>
        <taxon>Alphaproteobacteria</taxon>
        <taxon>Hyphomicrobiales</taxon>
        <taxon>Hyphomicrobiaceae</taxon>
        <taxon>Hyphomicrobium</taxon>
    </lineage>
</organism>
<dbReference type="Proteomes" id="UP000018542">
    <property type="component" value="Chromosome"/>
</dbReference>
<sequence length="56" mass="6080">MAQSFERAGEHAGGTRSGDVQDKIQHLKSRAEDAANTAVEEGTKVASGPVKRRRMR</sequence>
<dbReference type="HOGENOM" id="CLU_3008176_0_0_5"/>
<evidence type="ECO:0000256" key="1">
    <source>
        <dbReference type="SAM" id="MobiDB-lite"/>
    </source>
</evidence>
<feature type="compositionally biased region" description="Basic and acidic residues" evidence="1">
    <location>
        <begin position="19"/>
        <end position="33"/>
    </location>
</feature>
<dbReference type="STRING" id="1029756.W911_01270"/>
<dbReference type="PATRIC" id="fig|1029756.8.peg.268"/>
<accession>V5SH27</accession>
<gene>
    <name evidence="2" type="ORF">W911_01270</name>
</gene>
<dbReference type="AlphaFoldDB" id="V5SH27"/>
<feature type="region of interest" description="Disordered" evidence="1">
    <location>
        <begin position="1"/>
        <end position="56"/>
    </location>
</feature>
<protein>
    <submittedName>
        <fullName evidence="2">Uncharacterized protein</fullName>
    </submittedName>
</protein>
<name>V5SH27_9HYPH</name>
<evidence type="ECO:0000313" key="3">
    <source>
        <dbReference type="Proteomes" id="UP000018542"/>
    </source>
</evidence>
<dbReference type="RefSeq" id="WP_023785695.1">
    <property type="nucleotide sequence ID" value="NC_022997.1"/>
</dbReference>
<reference evidence="2 3" key="1">
    <citation type="journal article" date="2014" name="Genome Announc.">
        <title>Complete Genome Sequence of Hyphomicrobium nitrativorans Strain NL23, a Denitrifying Bacterium Isolated from Biofilm of a Methanol-Fed Denitrification System Treating Seawater at the Montreal Biodome.</title>
        <authorList>
            <person name="Martineau C."/>
            <person name="Villeneuve C."/>
            <person name="Mauffrey F."/>
            <person name="Villemur R."/>
        </authorList>
    </citation>
    <scope>NUCLEOTIDE SEQUENCE [LARGE SCALE GENOMIC DNA]</scope>
    <source>
        <strain evidence="2">NL23</strain>
    </source>
</reference>
<dbReference type="EMBL" id="CP006912">
    <property type="protein sequence ID" value="AHB49823.1"/>
    <property type="molecule type" value="Genomic_DNA"/>
</dbReference>